<organism evidence="1 2">
    <name type="scientific">Bacillus wiedmannii</name>
    <dbReference type="NCBI Taxonomy" id="1890302"/>
    <lineage>
        <taxon>Bacteria</taxon>
        <taxon>Bacillati</taxon>
        <taxon>Bacillota</taxon>
        <taxon>Bacilli</taxon>
        <taxon>Bacillales</taxon>
        <taxon>Bacillaceae</taxon>
        <taxon>Bacillus</taxon>
        <taxon>Bacillus cereus group</taxon>
    </lineage>
</organism>
<name>A0A1C4ANL2_9BACI</name>
<dbReference type="SUPFAM" id="SSF51905">
    <property type="entry name" value="FAD/NAD(P)-binding domain"/>
    <property type="match status" value="1"/>
</dbReference>
<dbReference type="InterPro" id="IPR051704">
    <property type="entry name" value="FAD_aromatic-hydroxylase"/>
</dbReference>
<dbReference type="PANTHER" id="PTHR46865">
    <property type="entry name" value="OXIDOREDUCTASE-RELATED"/>
    <property type="match status" value="1"/>
</dbReference>
<dbReference type="Gene3D" id="3.50.50.60">
    <property type="entry name" value="FAD/NAD(P)-binding domain"/>
    <property type="match status" value="1"/>
</dbReference>
<reference evidence="2" key="1">
    <citation type="submission" date="2016-08" db="EMBL/GenBank/DDBJ databases">
        <authorList>
            <person name="Loux V."/>
            <person name="Rue O."/>
        </authorList>
    </citation>
    <scope>NUCLEOTIDE SEQUENCE [LARGE SCALE GENOMIC DNA]</scope>
    <source>
        <strain evidence="2">INRA Bc05-F1</strain>
    </source>
</reference>
<dbReference type="AlphaFoldDB" id="A0A1C4ANL2"/>
<dbReference type="PANTHER" id="PTHR46865:SF2">
    <property type="entry name" value="MONOOXYGENASE"/>
    <property type="match status" value="1"/>
</dbReference>
<gene>
    <name evidence="1" type="ORF">BC05F1_00978</name>
</gene>
<accession>A0A1C4ANL2</accession>
<dbReference type="EMBL" id="FMBE01000012">
    <property type="protein sequence ID" value="SCB96133.1"/>
    <property type="molecule type" value="Genomic_DNA"/>
</dbReference>
<dbReference type="InterPro" id="IPR036188">
    <property type="entry name" value="FAD/NAD-bd_sf"/>
</dbReference>
<protein>
    <submittedName>
        <fullName evidence="1">Uncharacterized protein</fullName>
    </submittedName>
</protein>
<evidence type="ECO:0000313" key="1">
    <source>
        <dbReference type="EMBL" id="SCB96133.1"/>
    </source>
</evidence>
<sequence length="137" mass="15339">MKEANDFYFDEICQIHMPTWSKDRITLVGDAAYGPSPLSGQGTSLALVGAYVLAGELKNAHGDHSRAYVAYEKEMRKFVEKNQKIGKLAAGSMVEKSNFKIFLRNFMLRVPTLMVVQFKIISKMVAKAANGIELKDY</sequence>
<evidence type="ECO:0000313" key="2">
    <source>
        <dbReference type="Proteomes" id="UP000196052"/>
    </source>
</evidence>
<dbReference type="Proteomes" id="UP000196052">
    <property type="component" value="Unassembled WGS sequence"/>
</dbReference>
<proteinExistence type="predicted"/>